<dbReference type="OrthoDB" id="10248475at2759"/>
<dbReference type="EC" id="4.2.1.1" evidence="5"/>
<dbReference type="AlphaFoldDB" id="A0A2H3TRY7"/>
<dbReference type="VEuPathDB" id="FungiDB:HZS61_006816"/>
<dbReference type="VEuPathDB" id="FungiDB:FOC4_g10005887"/>
<keyword evidence="5" id="KW-0456">Lyase</keyword>
<dbReference type="GO" id="GO:0004089">
    <property type="term" value="F:carbonate dehydratase activity"/>
    <property type="evidence" value="ECO:0007669"/>
    <property type="project" value="UniProtKB-UniRule"/>
</dbReference>
<keyword evidence="2 4" id="KW-0479">Metal-binding</keyword>
<dbReference type="SMART" id="SM00947">
    <property type="entry name" value="Pro_CA"/>
    <property type="match status" value="1"/>
</dbReference>
<feature type="binding site" evidence="4">
    <location>
        <position position="101"/>
    </location>
    <ligand>
        <name>Zn(2+)</name>
        <dbReference type="ChEBI" id="CHEBI:29105"/>
    </ligand>
</feature>
<dbReference type="PANTHER" id="PTHR43175:SF3">
    <property type="entry name" value="CARBON DISULFIDE HYDROLASE"/>
    <property type="match status" value="1"/>
</dbReference>
<dbReference type="VEuPathDB" id="FungiDB:FOMG_09865"/>
<organism evidence="6 7">
    <name type="scientific">Fusarium oxysporum</name>
    <name type="common">Fusarium vascular wilt</name>
    <dbReference type="NCBI Taxonomy" id="5507"/>
    <lineage>
        <taxon>Eukaryota</taxon>
        <taxon>Fungi</taxon>
        <taxon>Dikarya</taxon>
        <taxon>Ascomycota</taxon>
        <taxon>Pezizomycotina</taxon>
        <taxon>Sordariomycetes</taxon>
        <taxon>Hypocreomycetidae</taxon>
        <taxon>Hypocreales</taxon>
        <taxon>Nectriaceae</taxon>
        <taxon>Fusarium</taxon>
        <taxon>Fusarium oxysporum species complex</taxon>
    </lineage>
</organism>
<evidence type="ECO:0000256" key="2">
    <source>
        <dbReference type="ARBA" id="ARBA00022723"/>
    </source>
</evidence>
<feature type="binding site" evidence="4">
    <location>
        <position position="43"/>
    </location>
    <ligand>
        <name>Zn(2+)</name>
        <dbReference type="ChEBI" id="CHEBI:29105"/>
    </ligand>
</feature>
<reference evidence="7" key="1">
    <citation type="submission" date="2016-09" db="EMBL/GenBank/DDBJ databases">
        <authorList>
            <person name="Guldener U."/>
        </authorList>
    </citation>
    <scope>NUCLEOTIDE SEQUENCE [LARGE SCALE GENOMIC DNA]</scope>
    <source>
        <strain evidence="7">V64-1</strain>
    </source>
</reference>
<comment type="similarity">
    <text evidence="1 5">Belongs to the beta-class carbonic anhydrase family.</text>
</comment>
<dbReference type="EMBL" id="FMJY01000010">
    <property type="protein sequence ID" value="SCO91384.1"/>
    <property type="molecule type" value="Genomic_DNA"/>
</dbReference>
<name>A0A2H3TRY7_FUSOX</name>
<dbReference type="VEuPathDB" id="FungiDB:FOIG_10549"/>
<evidence type="ECO:0000313" key="7">
    <source>
        <dbReference type="Proteomes" id="UP000219369"/>
    </source>
</evidence>
<dbReference type="PANTHER" id="PTHR43175">
    <property type="entry name" value="CARBONIC ANHYDRASE"/>
    <property type="match status" value="1"/>
</dbReference>
<dbReference type="InterPro" id="IPR036874">
    <property type="entry name" value="Carbonic_anhydrase_sf"/>
</dbReference>
<comment type="cofactor">
    <cofactor evidence="4">
        <name>Zn(2+)</name>
        <dbReference type="ChEBI" id="CHEBI:29105"/>
    </cofactor>
    <text evidence="4">Binds 1 zinc ion per subunit.</text>
</comment>
<evidence type="ECO:0000313" key="6">
    <source>
        <dbReference type="EMBL" id="SCO91384.1"/>
    </source>
</evidence>
<comment type="catalytic activity">
    <reaction evidence="5">
        <text>hydrogencarbonate + H(+) = CO2 + H2O</text>
        <dbReference type="Rhea" id="RHEA:10748"/>
        <dbReference type="ChEBI" id="CHEBI:15377"/>
        <dbReference type="ChEBI" id="CHEBI:15378"/>
        <dbReference type="ChEBI" id="CHEBI:16526"/>
        <dbReference type="ChEBI" id="CHEBI:17544"/>
        <dbReference type="EC" id="4.2.1.1"/>
    </reaction>
</comment>
<keyword evidence="3 4" id="KW-0862">Zinc</keyword>
<dbReference type="VEuPathDB" id="FungiDB:FOXG_21065"/>
<evidence type="ECO:0000256" key="1">
    <source>
        <dbReference type="ARBA" id="ARBA00006217"/>
    </source>
</evidence>
<comment type="function">
    <text evidence="5">Reversible hydration of carbon dioxide.</text>
</comment>
<dbReference type="Pfam" id="PF00484">
    <property type="entry name" value="Pro_CA"/>
    <property type="match status" value="1"/>
</dbReference>
<sequence length="182" mass="20051">MNQHDALEELLRRNNELARAHQPLPDLKVALKPVRPGFIIISCSDPRLNPYKIFGLDASFGGRVTMIRNAGGRAIDAVRTISALQTIGAAKTILVVHHNDCGMSHYSDADIRTAMLKIAPEEEKAIGKSRYGEIDEGSIEKSLNHDVAFLRDCPFIIPGTQIMGLAYDIKTGFLTKVVEAER</sequence>
<dbReference type="VEuPathDB" id="FungiDB:FOC1_g10007831"/>
<feature type="binding site" evidence="4">
    <location>
        <position position="45"/>
    </location>
    <ligand>
        <name>Zn(2+)</name>
        <dbReference type="ChEBI" id="CHEBI:29105"/>
    </ligand>
</feature>
<dbReference type="VEuPathDB" id="FungiDB:FOZG_15735"/>
<dbReference type="GO" id="GO:0008270">
    <property type="term" value="F:zinc ion binding"/>
    <property type="evidence" value="ECO:0007669"/>
    <property type="project" value="UniProtKB-UniRule"/>
</dbReference>
<proteinExistence type="inferred from homology"/>
<gene>
    <name evidence="6" type="ORF">FRV6_15512</name>
</gene>
<dbReference type="InterPro" id="IPR001765">
    <property type="entry name" value="Carbonic_anhydrase"/>
</dbReference>
<protein>
    <recommendedName>
        <fullName evidence="5">Carbonic anhydrase</fullName>
        <ecNumber evidence="5">4.2.1.1</ecNumber>
    </recommendedName>
    <alternativeName>
        <fullName evidence="5">Carbonate dehydratase</fullName>
    </alternativeName>
</protein>
<dbReference type="Proteomes" id="UP000219369">
    <property type="component" value="Unassembled WGS sequence"/>
</dbReference>
<dbReference type="SUPFAM" id="SSF53056">
    <property type="entry name" value="beta-carbonic anhydrase, cab"/>
    <property type="match status" value="1"/>
</dbReference>
<evidence type="ECO:0000256" key="5">
    <source>
        <dbReference type="RuleBase" id="RU003956"/>
    </source>
</evidence>
<evidence type="ECO:0000256" key="3">
    <source>
        <dbReference type="ARBA" id="ARBA00022833"/>
    </source>
</evidence>
<dbReference type="Gene3D" id="3.40.1050.10">
    <property type="entry name" value="Carbonic anhydrase"/>
    <property type="match status" value="1"/>
</dbReference>
<feature type="binding site" evidence="4">
    <location>
        <position position="98"/>
    </location>
    <ligand>
        <name>Zn(2+)</name>
        <dbReference type="ChEBI" id="CHEBI:29105"/>
    </ligand>
</feature>
<evidence type="ECO:0000256" key="4">
    <source>
        <dbReference type="PIRSR" id="PIRSR601765-1"/>
    </source>
</evidence>
<accession>A0A2H3TRY7</accession>